<feature type="domain" description="ATP-grasp fold PylC-type" evidence="1">
    <location>
        <begin position="115"/>
        <end position="274"/>
    </location>
</feature>
<evidence type="ECO:0000313" key="2">
    <source>
        <dbReference type="EMBL" id="MCF2870676.1"/>
    </source>
</evidence>
<evidence type="ECO:0000259" key="1">
    <source>
        <dbReference type="Pfam" id="PF02655"/>
    </source>
</evidence>
<comment type="caution">
    <text evidence="2">The sequence shown here is derived from an EMBL/GenBank/DDBJ whole genome shotgun (WGS) entry which is preliminary data.</text>
</comment>
<dbReference type="SUPFAM" id="SSF56059">
    <property type="entry name" value="Glutathione synthetase ATP-binding domain-like"/>
    <property type="match status" value="1"/>
</dbReference>
<dbReference type="Gene3D" id="3.30.470.20">
    <property type="entry name" value="ATP-grasp fold, B domain"/>
    <property type="match status" value="1"/>
</dbReference>
<proteinExistence type="predicted"/>
<gene>
    <name evidence="2" type="ORF">L0664_06325</name>
</gene>
<organism evidence="2 3">
    <name type="scientific">Octadecabacter dasysiphoniae</name>
    <dbReference type="NCBI Taxonomy" id="2909341"/>
    <lineage>
        <taxon>Bacteria</taxon>
        <taxon>Pseudomonadati</taxon>
        <taxon>Pseudomonadota</taxon>
        <taxon>Alphaproteobacteria</taxon>
        <taxon>Rhodobacterales</taxon>
        <taxon>Roseobacteraceae</taxon>
        <taxon>Octadecabacter</taxon>
    </lineage>
</organism>
<accession>A0ABS9CWX9</accession>
<protein>
    <submittedName>
        <fullName evidence="2">ATP-grasp domain-containing protein</fullName>
    </submittedName>
</protein>
<dbReference type="RefSeq" id="WP_235224773.1">
    <property type="nucleotide sequence ID" value="NZ_JAKGAQ010000001.1"/>
</dbReference>
<dbReference type="EMBL" id="JAKGAQ010000001">
    <property type="protein sequence ID" value="MCF2870676.1"/>
    <property type="molecule type" value="Genomic_DNA"/>
</dbReference>
<dbReference type="Pfam" id="PF02655">
    <property type="entry name" value="ATP-grasp_3"/>
    <property type="match status" value="1"/>
</dbReference>
<dbReference type="InterPro" id="IPR003806">
    <property type="entry name" value="ATP-grasp_PylC-type"/>
</dbReference>
<reference evidence="2 3" key="1">
    <citation type="submission" date="2022-01" db="EMBL/GenBank/DDBJ databases">
        <title>Octadecabacter sp. nov., isolated from a marine alga.</title>
        <authorList>
            <person name="Jin M.S."/>
            <person name="Kim H.M."/>
            <person name="Han D.M."/>
            <person name="Jung J.J."/>
            <person name="Jeon C.O."/>
        </authorList>
    </citation>
    <scope>NUCLEOTIDE SEQUENCE [LARGE SCALE GENOMIC DNA]</scope>
    <source>
        <strain evidence="2 3">G9-8</strain>
    </source>
</reference>
<sequence length="383" mass="41897">MTPPNRILITGARAPVALHLCRLLASDTCQIFLADTYDAPLSKASNRHSGYIKLPPPRYDLAGYGAALAKAVAAHKIDLIIPTSEEVFFLAILAERGALTAPLLAPDISKLAAVHDKFRFIELARSYGLNVPVTTLITCAEDLFKTDPTATVYKPVWSRFASAVLIKPNAKNLGKLNPTAHNPWVAQQFIEGNEISVYAVARNGKLVTYSAYQSVFRAGKGAGVCFAPLRDRAVQDWVSHFIEASGWNGQISFDMIRQTDGSVLPLECNPRATSGLHFFTDTTAFPHGLWAGTTLTPDVTSQLASRLALWVYGLPQAIKTGQLSAFKNSLRHAGEILDWPDDHAPVKAQFRALREIIKIAIKQRISLQQASTRDIEWNGPDAD</sequence>
<dbReference type="Proteomes" id="UP001200557">
    <property type="component" value="Unassembled WGS sequence"/>
</dbReference>
<keyword evidence="3" id="KW-1185">Reference proteome</keyword>
<dbReference type="Gene3D" id="3.40.50.20">
    <property type="match status" value="1"/>
</dbReference>
<evidence type="ECO:0000313" key="3">
    <source>
        <dbReference type="Proteomes" id="UP001200557"/>
    </source>
</evidence>
<name>A0ABS9CWX9_9RHOB</name>